<dbReference type="EMBL" id="JFHC01000014">
    <property type="protein sequence ID" value="KDR42715.1"/>
    <property type="molecule type" value="Genomic_DNA"/>
</dbReference>
<accession>A0A069PQ43</accession>
<dbReference type="RefSeq" id="WP_035929072.1">
    <property type="nucleotide sequence ID" value="NZ_CADFFX010000006.1"/>
</dbReference>
<comment type="caution">
    <text evidence="1">The sequence shown here is derived from an EMBL/GenBank/DDBJ whole genome shotgun (WGS) entry which is preliminary data.</text>
</comment>
<keyword evidence="2" id="KW-1185">Reference proteome</keyword>
<dbReference type="STRING" id="60547.GCA_000751215_01865"/>
<evidence type="ECO:0000313" key="1">
    <source>
        <dbReference type="EMBL" id="KDR42715.1"/>
    </source>
</evidence>
<dbReference type="AlphaFoldDB" id="A0A069PQ43"/>
<protein>
    <submittedName>
        <fullName evidence="1">Uncharacterized protein</fullName>
    </submittedName>
</protein>
<reference evidence="1 2" key="1">
    <citation type="submission" date="2014-03" db="EMBL/GenBank/DDBJ databases">
        <title>Draft Genome Sequences of Four Burkholderia Strains.</title>
        <authorList>
            <person name="Liu X.Y."/>
            <person name="Li C.X."/>
            <person name="Xu J.H."/>
        </authorList>
    </citation>
    <scope>NUCLEOTIDE SEQUENCE [LARGE SCALE GENOMIC DNA]</scope>
    <source>
        <strain evidence="1 2">DSM 50014</strain>
    </source>
</reference>
<dbReference type="Proteomes" id="UP000027466">
    <property type="component" value="Unassembled WGS sequence"/>
</dbReference>
<evidence type="ECO:0000313" key="2">
    <source>
        <dbReference type="Proteomes" id="UP000027466"/>
    </source>
</evidence>
<proteinExistence type="predicted"/>
<sequence length="140" mass="15064">MIILAHAAPISRLSRDIDHIQRFDDDPGPVTPQFALMCASPALVPASAQIVELFVRTFGRGLFVPPYSFLLLALAATGPVAAAETMVLHATPVHDGDRLRDVVSGLERIFASHPDVLSLPARGVLSRYMLGQEPRRSGNG</sequence>
<gene>
    <name evidence="1" type="ORF">BG61_07350</name>
</gene>
<name>A0A069PQ43_9BURK</name>
<organism evidence="1 2">
    <name type="scientific">Caballeronia glathei</name>
    <dbReference type="NCBI Taxonomy" id="60547"/>
    <lineage>
        <taxon>Bacteria</taxon>
        <taxon>Pseudomonadati</taxon>
        <taxon>Pseudomonadota</taxon>
        <taxon>Betaproteobacteria</taxon>
        <taxon>Burkholderiales</taxon>
        <taxon>Burkholderiaceae</taxon>
        <taxon>Caballeronia</taxon>
    </lineage>
</organism>